<dbReference type="Pfam" id="PF23759">
    <property type="entry name" value="GBD_T9SS_assoc"/>
    <property type="match status" value="1"/>
</dbReference>
<gene>
    <name evidence="6" type="ORF">ES692_08445</name>
</gene>
<evidence type="ECO:0000313" key="6">
    <source>
        <dbReference type="EMBL" id="TXE17587.1"/>
    </source>
</evidence>
<feature type="domain" description="GEVED" evidence="4">
    <location>
        <begin position="362"/>
        <end position="452"/>
    </location>
</feature>
<organism evidence="6 7">
    <name type="scientific">Psychroserpens burtonensis</name>
    <dbReference type="NCBI Taxonomy" id="49278"/>
    <lineage>
        <taxon>Bacteria</taxon>
        <taxon>Pseudomonadati</taxon>
        <taxon>Bacteroidota</taxon>
        <taxon>Flavobacteriia</taxon>
        <taxon>Flavobacteriales</taxon>
        <taxon>Flavobacteriaceae</taxon>
        <taxon>Psychroserpens</taxon>
    </lineage>
</organism>
<comment type="caution">
    <text evidence="6">The sequence shown here is derived from an EMBL/GenBank/DDBJ whole genome shotgun (WGS) entry which is preliminary data.</text>
</comment>
<accession>A0A5C7B8F5</accession>
<dbReference type="EMBL" id="VOSB01000011">
    <property type="protein sequence ID" value="TXE17587.1"/>
    <property type="molecule type" value="Genomic_DNA"/>
</dbReference>
<dbReference type="NCBIfam" id="TIGR04183">
    <property type="entry name" value="Por_Secre_tail"/>
    <property type="match status" value="1"/>
</dbReference>
<feature type="signal peptide" evidence="2">
    <location>
        <begin position="1"/>
        <end position="21"/>
    </location>
</feature>
<dbReference type="OrthoDB" id="1652165at2"/>
<sequence>MIKNLLLSAVFTIIICLGLNAQTPSANCNTGAGSELTVGVICNNIAWNSNNNSKYWTGAAGCFSGDFDDAWGWFTATSTSTTITYEPDANRDAILTLFDAACDPNMVSLDCSNAGENGFTETIVFNTVVGIDYKVRIQRYDRDNNMNGLICVFNTPTPPSNDNCAGATAIGVSSDDTCTTSLAATTVSATQSITAINCNGFIGNADDDVWFSFIATATNHDITVSSGTLNDLVIELRSGACNGTNIDCADNTVGAANEVINAIGLTIGATYYVRVYSYGGAGDAGTFDICITTPGPYCSTTTETPDALYITNVSFQGTLEDTSNTSGFAAGYQDFTGLTPIARQVEGEGVNVFVGATFSGRIKAWIDWNSDGNFDNDPNTELVYDTNGINTAETTFGFIIPLGTAAGDYRIRIRNYSDSVDTFSFGLIDYDACQPFIDGSTDDWGEAEDYLFTVEPICNAIITSITGADTCGPGSVTLNATATGTPSVIDYRWYANEIGGTPLATTATGTWNTPSISATTTYWVTTYNGACESWVRTPLIVNFNPIPTLSVSPDITNRVVCGEDDALEISATGDIDDVYLFNEDFEAGTLGVFSNIIIVDNGPTINALTSWQNRTSTFIPNEQVWFPAISSGFASNQFVMSNSDVGQFTTNNALETTNSYNTTDFTSLTLSLRSYYSRYWNDGDQVGLDYVAIEASTDGTTWTNATPNIIADVGIGNRFETLSYNLDAYINEPTLSVRIRFYGEWVDGVAVDDVKLFGDQDITAVNWSTTPAGIIDLYIDTDNDNIGDTPYTTGAFTKVYAIPNITQLEQATYSFTINATLSNNCGAATLPFTVTNNTKIWNGSDNNTWDNPNNWYPNGVPTTDSCVIIEDVGALPNPTILGPPLPPSPSFARNLTIKNNGYLELEPSTSLTVTDWINVDPSGTFNVRNSANLVQVTNVATNNNTGTINMQREVTGLTSSDYVYWSSAVEDFNVLGVSPGSNTGLILEWRPTVGGNGVGNYGEWQATSENMIPGKGYAIRALIGTATANTAKFTGRPSNGIINMPINRGTYDGIDYSGSGSTFATAIDDNWNLVGNPFPSALNTDLFITRNASNITDDIDPSIAGTVYLWSHQSAPSNVVTDPFYGDYVYNYNPNDYIAYNLTGSAPPGFNGFIGAGQAFFVLMDNAATSPSNLVFDNTMRNGVYGNDQFYRIDNSTENEDTIVVEKNRIWLDLIDSNNNANSILVGYIHGATNSKDRLYDGNQFAGTNTLFYSLIENDKMAIQGRSLPFEVTDIVPLGYEIPQNGDYSIAINHVDGLFETTNQNIFLEDTYTNTIHNLRLSAYTFTSESGLFNDRFVLRYNEDTLSLEELESINGLTILVPNGKYIKIQSTLSPIQQIAVYDLLGRVVIDRPDVGNLSELTIETKQLSTGGYIVKVNLIDGIIKTQKIILKQ</sequence>
<dbReference type="Proteomes" id="UP000321938">
    <property type="component" value="Unassembled WGS sequence"/>
</dbReference>
<name>A0A5C7B8F5_9FLAO</name>
<keyword evidence="7" id="KW-1185">Reference proteome</keyword>
<dbReference type="Pfam" id="PF19081">
    <property type="entry name" value="Ig_7"/>
    <property type="match status" value="1"/>
</dbReference>
<dbReference type="RefSeq" id="WP_147231563.1">
    <property type="nucleotide sequence ID" value="NZ_VOSB01000011.1"/>
</dbReference>
<feature type="chain" id="PRO_5022731791" evidence="2">
    <location>
        <begin position="22"/>
        <end position="1433"/>
    </location>
</feature>
<evidence type="ECO:0000313" key="7">
    <source>
        <dbReference type="Proteomes" id="UP000321938"/>
    </source>
</evidence>
<reference evidence="6 7" key="1">
    <citation type="submission" date="2019-08" db="EMBL/GenBank/DDBJ databases">
        <title>Genome of Psychroserpens burtonensis ACAM 167.</title>
        <authorList>
            <person name="Bowman J.P."/>
        </authorList>
    </citation>
    <scope>NUCLEOTIDE SEQUENCE [LARGE SCALE GENOMIC DNA]</scope>
    <source>
        <strain evidence="6 7">ACAM 167</strain>
    </source>
</reference>
<dbReference type="InterPro" id="IPR045474">
    <property type="entry name" value="GEVED"/>
</dbReference>
<dbReference type="STRING" id="1123037.GCA_000425305_01547"/>
<evidence type="ECO:0000259" key="4">
    <source>
        <dbReference type="Pfam" id="PF20009"/>
    </source>
</evidence>
<feature type="domain" description="Ig-like" evidence="3">
    <location>
        <begin position="466"/>
        <end position="545"/>
    </location>
</feature>
<evidence type="ECO:0000256" key="1">
    <source>
        <dbReference type="ARBA" id="ARBA00022729"/>
    </source>
</evidence>
<dbReference type="InterPro" id="IPR044023">
    <property type="entry name" value="Ig_7"/>
</dbReference>
<evidence type="ECO:0000256" key="2">
    <source>
        <dbReference type="SAM" id="SignalP"/>
    </source>
</evidence>
<proteinExistence type="predicted"/>
<protein>
    <submittedName>
        <fullName evidence="6">T9SS type A sorting domain-containing protein</fullName>
    </submittedName>
</protein>
<feature type="domain" description="T9SS-like galactose binding" evidence="5">
    <location>
        <begin position="160"/>
        <end position="287"/>
    </location>
</feature>
<dbReference type="Pfam" id="PF20009">
    <property type="entry name" value="GEVED"/>
    <property type="match status" value="1"/>
</dbReference>
<evidence type="ECO:0000259" key="5">
    <source>
        <dbReference type="Pfam" id="PF23759"/>
    </source>
</evidence>
<dbReference type="InterPro" id="IPR026444">
    <property type="entry name" value="Secre_tail"/>
</dbReference>
<dbReference type="InterPro" id="IPR056600">
    <property type="entry name" value="GBD_T9SS_assoc"/>
</dbReference>
<evidence type="ECO:0000259" key="3">
    <source>
        <dbReference type="Pfam" id="PF19081"/>
    </source>
</evidence>
<keyword evidence="1 2" id="KW-0732">Signal</keyword>